<accession>A0A0S1LIT5</accession>
<proteinExistence type="predicted"/>
<reference evidence="5" key="3">
    <citation type="submission" date="2015-05" db="EMBL/GenBank/DDBJ databases">
        <authorList>
            <person name="Zhang Y."/>
            <person name="Li Y."/>
        </authorList>
    </citation>
    <scope>NUCLEOTIDE SEQUENCE [LARGE SCALE GENOMIC DNA]</scope>
</reference>
<reference evidence="5" key="1">
    <citation type="submission" date="2015-05" db="EMBL/GenBank/DDBJ databases">
        <authorList>
            <person name="Zhang Y."/>
            <person name="Yang Z."/>
        </authorList>
    </citation>
    <scope>NUCLEOTIDE SEQUENCE [LARGE SCALE GENOMIC DNA]</scope>
</reference>
<feature type="compositionally biased region" description="Basic and acidic residues" evidence="1">
    <location>
        <begin position="11"/>
        <end position="20"/>
    </location>
</feature>
<evidence type="ECO:0000259" key="3">
    <source>
        <dbReference type="Pfam" id="PF21416"/>
    </source>
</evidence>
<evidence type="ECO:0000313" key="5">
    <source>
        <dbReference type="Proteomes" id="UP000152019"/>
    </source>
</evidence>
<dbReference type="Proteomes" id="UP000152019">
    <property type="component" value="Genome"/>
</dbReference>
<dbReference type="EMBL" id="KR704197">
    <property type="protein sequence ID" value="ALL27238.1"/>
    <property type="molecule type" value="Genomic_RNA"/>
</dbReference>
<feature type="domain" description="Inner capsid protein VP1 small protrusion" evidence="2">
    <location>
        <begin position="828"/>
        <end position="959"/>
    </location>
</feature>
<sequence>MHSTNNNSNKRNNEEKHNQPEIDSSANNGEGTSGTRAQTAGDTATEAGVRNETEAGTSARRQTDGAGLSGTNAKIATASSARQADVEKPADVTFTIENVNDVGIMQQKKPPTVVQSRTDVFNEQFANEALHPTTKVIFNGLDVNTEVQPLSDDFKQISDPKGYLTYSVKYEDQFTKKDKLRASEADDRIVGPTVNLFKYGAAVVNIDLNRDFFDTATGIDLTKGVPLVQDLLVPIGVTAGAEQSAEYVSGLLMVLFKVMTDNRLVIVGETTTPMSNTLSTVINNVLRTTYHNNVGVNPALLRDFTQVNWLNRDITNMLQQAGTKYGLGLTETRLDYVRLVKTIVGHALNIDHFAASVLNINLRALMEANVTADDRIKALQAHSMISTQFHGPNQGALRPELAFDHDHIIRCLMLAAANYPRLEGIIVQINTSYVASANVIRPVSEKRYFPENLEQNQSAARLVSAVKARASEADISSIHLAIAREVSPMFNVHELKKIAESFEDPSSIVVVLEFILFALFFPTEFNRIKGDIQNVLLLFFSRWYLVEYGIFIQRGATYTINAAGEFEFSGRNEKWDQSLYLSEHFPALFSDVPLAGANTITAITRLFTPQGFLRTDDLAIAANFPRASRNPQTYIPYTNQRGTVTNEFASRFRTIVATLANVVNERAVQDDMQKATRSCTKQWLRHLETQFDNIAVAHTDHLSVVYATMSNFMLNFTNNFSGNHATFKPDQYVITSPEGSYKPIIERQGETVDGLTIIDTSIVWPILCQCTYPLVRQSGKGVDAVSIMEEIVYPDPSTTLSQSLSVAQVLSKLTLPDAFINMILSGGDSVVMRTYQTEADDDLDEGIRMTTYDQYLSHIRERLHITNVPDPIYITGASTPDQIAASVQATHVAVVLYQSGVINGSASTYLRENEVLVVMPDYYDVVSRFANANLQMNNNRYHESVLEIADIFDQADFIQTSDAVRQLRALMPTLSTSQIRHAIERIAQITDVDSTDYGKLTLRFLGTLTRSLKMQNAQIRRIRPDGTVLRYDDQIDIEAFRWSRYFLDELQLRRLSVGLRLITNPRIARRFNGVRIMYLTDDDPDPDFVPDVPEGYVAVQYAHRLFSSSLANKRNRVTYTHPPTGMAYPSPTGRPHVHMTINERAGMSKLVADNIIASVIKSNWVVDILDIEYTAEVMTPSEGYTQHVDAESIMTAPKGKLFHLQFMDGLLRPEPSAFDPPASGEDMRLIYPLQPISVARSMRAIVNHNEVDRPRGAVAPSSYEMDTGTLSRNGDLLYSPVANGQVGIPKLEVDHISFSNVVSMMTANIRTGDDMAVERVNPDDVRAINIRNA</sequence>
<reference evidence="5" key="2">
    <citation type="submission" date="2015-05" db="EMBL/GenBank/DDBJ databases">
        <authorList>
            <person name="Zhang Y."/>
        </authorList>
    </citation>
    <scope>NUCLEOTIDE SEQUENCE [LARGE SCALE GENOMIC DNA]</scope>
</reference>
<evidence type="ECO:0000259" key="2">
    <source>
        <dbReference type="Pfam" id="PF20855"/>
    </source>
</evidence>
<protein>
    <submittedName>
        <fullName evidence="4">VP1</fullName>
    </submittedName>
</protein>
<feature type="compositionally biased region" description="Low complexity" evidence="1">
    <location>
        <begin position="1"/>
        <end position="10"/>
    </location>
</feature>
<evidence type="ECO:0000256" key="1">
    <source>
        <dbReference type="SAM" id="MobiDB-lite"/>
    </source>
</evidence>
<dbReference type="InterPro" id="IPR049421">
    <property type="entry name" value="VP1_protrusion"/>
</dbReference>
<dbReference type="Pfam" id="PF21416">
    <property type="entry name" value="VP1-like_C"/>
    <property type="match status" value="1"/>
</dbReference>
<feature type="region of interest" description="Disordered" evidence="1">
    <location>
        <begin position="1"/>
        <end position="71"/>
    </location>
</feature>
<organismHost>
    <name type="scientific">Bombyx mori</name>
    <name type="common">Silk moth</name>
    <dbReference type="NCBI Taxonomy" id="7091"/>
</organismHost>
<evidence type="ECO:0000313" key="4">
    <source>
        <dbReference type="EMBL" id="ALL27238.1"/>
    </source>
</evidence>
<dbReference type="Pfam" id="PF20855">
    <property type="entry name" value="VP1_protrusion"/>
    <property type="match status" value="1"/>
</dbReference>
<feature type="compositionally biased region" description="Polar residues" evidence="1">
    <location>
        <begin position="21"/>
        <end position="42"/>
    </location>
</feature>
<name>A0A0S1LIT5_CPVBM</name>
<dbReference type="InterPro" id="IPR049422">
    <property type="entry name" value="VP1/VP3_C"/>
</dbReference>
<organism evidence="4 5">
    <name type="scientific">Bombyx mori cytoplasmic polyhedrosis virus</name>
    <name type="common">BmCPV</name>
    <dbReference type="NCBI Taxonomy" id="110829"/>
    <lineage>
        <taxon>Viruses</taxon>
        <taxon>Riboviria</taxon>
        <taxon>Orthornavirae</taxon>
        <taxon>Duplornaviricota</taxon>
        <taxon>Resentoviricetes</taxon>
        <taxon>Reovirales</taxon>
        <taxon>Spinareoviridae</taxon>
        <taxon>Cypovirus</taxon>
        <taxon>Cypovirus altineae</taxon>
        <taxon>Cypovirus 1</taxon>
    </lineage>
</organism>
<feature type="domain" description="Capsid protein VP1/VP3 C-terminal" evidence="3">
    <location>
        <begin position="1162"/>
        <end position="1302"/>
    </location>
</feature>